<keyword evidence="2" id="KW-1185">Reference proteome</keyword>
<sequence length="147" mass="16831">MSPPQASDSLEAQAKTLPPIGREARYWELVEDIIEIAKEVHHERELAASRAFMNAECAKNIVKLVKLPRASRTEQIADYFEDLVDDEARELYFSMCKVVDALGFFIEQKHKSTGKDSEKHAAFLLVVYEYLRPLSQLQVAWEENSTT</sequence>
<evidence type="ECO:0000313" key="1">
    <source>
        <dbReference type="EMBL" id="KAK8859502.1"/>
    </source>
</evidence>
<dbReference type="Proteomes" id="UP001390339">
    <property type="component" value="Unassembled WGS sequence"/>
</dbReference>
<protein>
    <submittedName>
        <fullName evidence="1">Uncharacterized protein</fullName>
    </submittedName>
</protein>
<reference evidence="1 2" key="1">
    <citation type="journal article" date="2024" name="IMA Fungus">
        <title>Apiospora arundinis, a panoply of carbohydrate-active enzymes and secondary metabolites.</title>
        <authorList>
            <person name="Sorensen T."/>
            <person name="Petersen C."/>
            <person name="Muurmann A.T."/>
            <person name="Christiansen J.V."/>
            <person name="Brundto M.L."/>
            <person name="Overgaard C.K."/>
            <person name="Boysen A.T."/>
            <person name="Wollenberg R.D."/>
            <person name="Larsen T.O."/>
            <person name="Sorensen J.L."/>
            <person name="Nielsen K.L."/>
            <person name="Sondergaard T.E."/>
        </authorList>
    </citation>
    <scope>NUCLEOTIDE SEQUENCE [LARGE SCALE GENOMIC DNA]</scope>
    <source>
        <strain evidence="1 2">AAU 773</strain>
    </source>
</reference>
<dbReference type="EMBL" id="JAPCWZ010000006">
    <property type="protein sequence ID" value="KAK8859502.1"/>
    <property type="molecule type" value="Genomic_DNA"/>
</dbReference>
<name>A0ABR2I928_9PEZI</name>
<gene>
    <name evidence="1" type="ORF">PGQ11_010236</name>
</gene>
<comment type="caution">
    <text evidence="1">The sequence shown here is derived from an EMBL/GenBank/DDBJ whole genome shotgun (WGS) entry which is preliminary data.</text>
</comment>
<evidence type="ECO:0000313" key="2">
    <source>
        <dbReference type="Proteomes" id="UP001390339"/>
    </source>
</evidence>
<accession>A0ABR2I928</accession>
<proteinExistence type="predicted"/>
<organism evidence="1 2">
    <name type="scientific">Apiospora arundinis</name>
    <dbReference type="NCBI Taxonomy" id="335852"/>
    <lineage>
        <taxon>Eukaryota</taxon>
        <taxon>Fungi</taxon>
        <taxon>Dikarya</taxon>
        <taxon>Ascomycota</taxon>
        <taxon>Pezizomycotina</taxon>
        <taxon>Sordariomycetes</taxon>
        <taxon>Xylariomycetidae</taxon>
        <taxon>Amphisphaeriales</taxon>
        <taxon>Apiosporaceae</taxon>
        <taxon>Apiospora</taxon>
    </lineage>
</organism>